<keyword evidence="2" id="KW-0472">Membrane</keyword>
<dbReference type="Proteomes" id="UP000244162">
    <property type="component" value="Unassembled WGS sequence"/>
</dbReference>
<dbReference type="RefSeq" id="WP_107970177.1">
    <property type="nucleotide sequence ID" value="NZ_NWBU01000018.1"/>
</dbReference>
<name>A0A2T5FTP2_9SPHN</name>
<protein>
    <recommendedName>
        <fullName evidence="6">RND transporter</fullName>
    </recommendedName>
</protein>
<keyword evidence="3" id="KW-0732">Signal</keyword>
<sequence>MKSAWPFLASLPFLAGCVHSPATPPTPSNIPLGWEASPPVAAGEITGAWWKSFADPVLDTLIDDAQRRNVDLRLAAERILESRALSRATTAGLFPELSAQAGATEARRFSGLNRGDSASVSLGAIWEPDIGGRLSAAVRAARADVAASAADAEAVRLLLLDEVARAYIDYRLQRALVVLTAQTVTAQEDTLRITRDRFEFGTASDLDVQRAASLVAQTRSQSAVAVEAADAARFRLAYLLATTPEDIASRLAGRDGIPAADPLHVLLSPTEMLERRPDVRAASARYAAAGAQRDGAAAARLPSLTLSGLVGLDANGIGSLLDGGTSIASVAVGLVAPIVDFGRRRANYDAADSRLRQSGLEYEQVVRTALQETQTAIVSYLQGQVRERELARAAEAARRAAELSRLQFREGTLSQLDILDAARTVYQAERDHVQAMADVSSRLVSLYRLMGIAPEAPMIASRAEGGNGALP</sequence>
<dbReference type="InterPro" id="IPR003423">
    <property type="entry name" value="OMP_efflux"/>
</dbReference>
<dbReference type="OrthoDB" id="9783100at2"/>
<comment type="similarity">
    <text evidence="1 2">Belongs to the outer membrane factor (OMF) (TC 1.B.17) family.</text>
</comment>
<dbReference type="SUPFAM" id="SSF56954">
    <property type="entry name" value="Outer membrane efflux proteins (OEP)"/>
    <property type="match status" value="1"/>
</dbReference>
<keyword evidence="2" id="KW-0564">Palmitate</keyword>
<keyword evidence="5" id="KW-1185">Reference proteome</keyword>
<evidence type="ECO:0000256" key="1">
    <source>
        <dbReference type="ARBA" id="ARBA00007613"/>
    </source>
</evidence>
<dbReference type="EMBL" id="NWBU01000018">
    <property type="protein sequence ID" value="PTQ07435.1"/>
    <property type="molecule type" value="Genomic_DNA"/>
</dbReference>
<feature type="chain" id="PRO_5015543017" description="RND transporter" evidence="3">
    <location>
        <begin position="16"/>
        <end position="471"/>
    </location>
</feature>
<evidence type="ECO:0000313" key="4">
    <source>
        <dbReference type="EMBL" id="PTQ07435.1"/>
    </source>
</evidence>
<dbReference type="Gene3D" id="1.20.1600.10">
    <property type="entry name" value="Outer membrane efflux proteins (OEP)"/>
    <property type="match status" value="1"/>
</dbReference>
<evidence type="ECO:0000313" key="5">
    <source>
        <dbReference type="Proteomes" id="UP000244162"/>
    </source>
</evidence>
<dbReference type="PROSITE" id="PS51257">
    <property type="entry name" value="PROKAR_LIPOPROTEIN"/>
    <property type="match status" value="1"/>
</dbReference>
<dbReference type="AlphaFoldDB" id="A0A2T5FTP2"/>
<evidence type="ECO:0000256" key="2">
    <source>
        <dbReference type="RuleBase" id="RU362097"/>
    </source>
</evidence>
<dbReference type="GO" id="GO:0005886">
    <property type="term" value="C:plasma membrane"/>
    <property type="evidence" value="ECO:0007669"/>
    <property type="project" value="UniProtKB-SubCell"/>
</dbReference>
<accession>A0A2T5FTP2</accession>
<dbReference type="PANTHER" id="PTHR30203">
    <property type="entry name" value="OUTER MEMBRANE CATION EFFLUX PROTEIN"/>
    <property type="match status" value="1"/>
</dbReference>
<dbReference type="Gene3D" id="2.20.200.10">
    <property type="entry name" value="Outer membrane efflux proteins (OEP)"/>
    <property type="match status" value="1"/>
</dbReference>
<feature type="signal peptide" evidence="3">
    <location>
        <begin position="1"/>
        <end position="15"/>
    </location>
</feature>
<comment type="caution">
    <text evidence="4">The sequence shown here is derived from an EMBL/GenBank/DDBJ whole genome shotgun (WGS) entry which is preliminary data.</text>
</comment>
<dbReference type="InterPro" id="IPR010131">
    <property type="entry name" value="MdtP/NodT-like"/>
</dbReference>
<evidence type="ECO:0000256" key="3">
    <source>
        <dbReference type="SAM" id="SignalP"/>
    </source>
</evidence>
<dbReference type="NCBIfam" id="TIGR01845">
    <property type="entry name" value="outer_NodT"/>
    <property type="match status" value="1"/>
</dbReference>
<dbReference type="Pfam" id="PF02321">
    <property type="entry name" value="OEP"/>
    <property type="match status" value="2"/>
</dbReference>
<proteinExistence type="inferred from homology"/>
<comment type="subcellular location">
    <subcellularLocation>
        <location evidence="2">Cell membrane</location>
        <topology evidence="2">Lipid-anchor</topology>
    </subcellularLocation>
</comment>
<evidence type="ECO:0008006" key="6">
    <source>
        <dbReference type="Google" id="ProtNLM"/>
    </source>
</evidence>
<gene>
    <name evidence="4" type="ORF">CLG96_18010</name>
</gene>
<reference evidence="4 5" key="1">
    <citation type="submission" date="2017-09" db="EMBL/GenBank/DDBJ databases">
        <title>Sphingomonas panjinensis sp.nov., isolated from oil-contaminated soil.</title>
        <authorList>
            <person name="Wang L."/>
            <person name="Chen L."/>
        </authorList>
    </citation>
    <scope>NUCLEOTIDE SEQUENCE [LARGE SCALE GENOMIC DNA]</scope>
    <source>
        <strain evidence="4 5">FW-11</strain>
    </source>
</reference>
<keyword evidence="2" id="KW-0449">Lipoprotein</keyword>
<dbReference type="GO" id="GO:0015562">
    <property type="term" value="F:efflux transmembrane transporter activity"/>
    <property type="evidence" value="ECO:0007669"/>
    <property type="project" value="InterPro"/>
</dbReference>
<keyword evidence="2" id="KW-0812">Transmembrane</keyword>
<organism evidence="4 5">
    <name type="scientific">Sphingomonas oleivorans</name>
    <dbReference type="NCBI Taxonomy" id="1735121"/>
    <lineage>
        <taxon>Bacteria</taxon>
        <taxon>Pseudomonadati</taxon>
        <taxon>Pseudomonadota</taxon>
        <taxon>Alphaproteobacteria</taxon>
        <taxon>Sphingomonadales</taxon>
        <taxon>Sphingomonadaceae</taxon>
        <taxon>Sphingomonas</taxon>
    </lineage>
</organism>
<keyword evidence="2" id="KW-1134">Transmembrane beta strand</keyword>